<protein>
    <submittedName>
        <fullName evidence="1">Uncharacterized protein</fullName>
    </submittedName>
</protein>
<organism evidence="1 2">
    <name type="scientific">Spongisporangium articulatum</name>
    <dbReference type="NCBI Taxonomy" id="3362603"/>
    <lineage>
        <taxon>Bacteria</taxon>
        <taxon>Bacillati</taxon>
        <taxon>Actinomycetota</taxon>
        <taxon>Actinomycetes</taxon>
        <taxon>Kineosporiales</taxon>
        <taxon>Kineosporiaceae</taxon>
        <taxon>Spongisporangium</taxon>
    </lineage>
</organism>
<evidence type="ECO:0000313" key="1">
    <source>
        <dbReference type="EMBL" id="MFI7589919.1"/>
    </source>
</evidence>
<sequence length="178" mass="18940">MFVGAANREAVRVRIREVGLLDRPAAAGPLTKGTALTVDTPEILSLIRQLLDVSNPRRVNHIDSVTGRVADFSDEQATAIAQILLWLALGESEEEAIEAELNALAESGNMTASLMKCRSSFAPSGEKTSEVQPARLTMSFCPGSGRQGRASFLTANGKVNSVVDRAPTVSTASIEYPL</sequence>
<reference evidence="1 2" key="1">
    <citation type="submission" date="2024-10" db="EMBL/GenBank/DDBJ databases">
        <title>The Natural Products Discovery Center: Release of the First 8490 Sequenced Strains for Exploring Actinobacteria Biosynthetic Diversity.</title>
        <authorList>
            <person name="Kalkreuter E."/>
            <person name="Kautsar S.A."/>
            <person name="Yang D."/>
            <person name="Bader C.D."/>
            <person name="Teijaro C.N."/>
            <person name="Fluegel L."/>
            <person name="Davis C.M."/>
            <person name="Simpson J.R."/>
            <person name="Lauterbach L."/>
            <person name="Steele A.D."/>
            <person name="Gui C."/>
            <person name="Meng S."/>
            <person name="Li G."/>
            <person name="Viehrig K."/>
            <person name="Ye F."/>
            <person name="Su P."/>
            <person name="Kiefer A.F."/>
            <person name="Nichols A."/>
            <person name="Cepeda A.J."/>
            <person name="Yan W."/>
            <person name="Fan B."/>
            <person name="Jiang Y."/>
            <person name="Adhikari A."/>
            <person name="Zheng C.-J."/>
            <person name="Schuster L."/>
            <person name="Cowan T.M."/>
            <person name="Smanski M.J."/>
            <person name="Chevrette M.G."/>
            <person name="De Carvalho L.P.S."/>
            <person name="Shen B."/>
        </authorList>
    </citation>
    <scope>NUCLEOTIDE SEQUENCE [LARGE SCALE GENOMIC DNA]</scope>
    <source>
        <strain evidence="1 2">NPDC049639</strain>
    </source>
</reference>
<proteinExistence type="predicted"/>
<comment type="caution">
    <text evidence="1">The sequence shown here is derived from an EMBL/GenBank/DDBJ whole genome shotgun (WGS) entry which is preliminary data.</text>
</comment>
<accession>A0ABW8AU50</accession>
<dbReference type="RefSeq" id="WP_398284523.1">
    <property type="nucleotide sequence ID" value="NZ_JBITLV010000012.1"/>
</dbReference>
<name>A0ABW8AU50_9ACTN</name>
<gene>
    <name evidence="1" type="ORF">ACIB24_22850</name>
</gene>
<dbReference type="Proteomes" id="UP001612915">
    <property type="component" value="Unassembled WGS sequence"/>
</dbReference>
<keyword evidence="2" id="KW-1185">Reference proteome</keyword>
<dbReference type="EMBL" id="JBITLV010000012">
    <property type="protein sequence ID" value="MFI7589919.1"/>
    <property type="molecule type" value="Genomic_DNA"/>
</dbReference>
<evidence type="ECO:0000313" key="2">
    <source>
        <dbReference type="Proteomes" id="UP001612915"/>
    </source>
</evidence>